<gene>
    <name evidence="1" type="ORF">LV83_03694</name>
</gene>
<name>A0A327P3G9_9BACT</name>
<dbReference type="OrthoDB" id="825928at2"/>
<dbReference type="EMBL" id="QLLK01000013">
    <property type="protein sequence ID" value="RAI85614.1"/>
    <property type="molecule type" value="Genomic_DNA"/>
</dbReference>
<dbReference type="Proteomes" id="UP000249610">
    <property type="component" value="Unassembled WGS sequence"/>
</dbReference>
<evidence type="ECO:0000313" key="1">
    <source>
        <dbReference type="EMBL" id="RAI85614.1"/>
    </source>
</evidence>
<dbReference type="RefSeq" id="WP_146613756.1">
    <property type="nucleotide sequence ID" value="NZ_QLLK01000013.1"/>
</dbReference>
<proteinExistence type="predicted"/>
<reference evidence="1 2" key="1">
    <citation type="submission" date="2018-06" db="EMBL/GenBank/DDBJ databases">
        <title>Genomic Encyclopedia of Archaeal and Bacterial Type Strains, Phase II (KMG-II): from individual species to whole genera.</title>
        <authorList>
            <person name="Goeker M."/>
        </authorList>
    </citation>
    <scope>NUCLEOTIDE SEQUENCE [LARGE SCALE GENOMIC DNA]</scope>
    <source>
        <strain evidence="1 2">DSM 23446</strain>
    </source>
</reference>
<keyword evidence="2" id="KW-1185">Reference proteome</keyword>
<comment type="caution">
    <text evidence="1">The sequence shown here is derived from an EMBL/GenBank/DDBJ whole genome shotgun (WGS) entry which is preliminary data.</text>
</comment>
<sequence length="106" mass="12393">MKLIFPTEPIISADIPHDYPIPPIGEEFYIRFETYVSDPEEWKKVKELLDGNGLTVERVENGKIYLYEGQKVNLQGTIESDEYMPSIVQYWEKHPETRPDFPKSST</sequence>
<accession>A0A327P3G9</accession>
<evidence type="ECO:0000313" key="2">
    <source>
        <dbReference type="Proteomes" id="UP000249610"/>
    </source>
</evidence>
<dbReference type="AlphaFoldDB" id="A0A327P3G9"/>
<protein>
    <submittedName>
        <fullName evidence="1">Uncharacterized protein</fullName>
    </submittedName>
</protein>
<organism evidence="1 2">
    <name type="scientific">Algoriphagus yeomjeoni</name>
    <dbReference type="NCBI Taxonomy" id="291403"/>
    <lineage>
        <taxon>Bacteria</taxon>
        <taxon>Pseudomonadati</taxon>
        <taxon>Bacteroidota</taxon>
        <taxon>Cytophagia</taxon>
        <taxon>Cytophagales</taxon>
        <taxon>Cyclobacteriaceae</taxon>
        <taxon>Algoriphagus</taxon>
    </lineage>
</organism>